<evidence type="ECO:0000313" key="5">
    <source>
        <dbReference type="EMBL" id="MFC4352266.1"/>
    </source>
</evidence>
<organism evidence="5 6">
    <name type="scientific">Fodinicurvata halophila</name>
    <dbReference type="NCBI Taxonomy" id="1419723"/>
    <lineage>
        <taxon>Bacteria</taxon>
        <taxon>Pseudomonadati</taxon>
        <taxon>Pseudomonadota</taxon>
        <taxon>Alphaproteobacteria</taxon>
        <taxon>Rhodospirillales</taxon>
        <taxon>Rhodovibrionaceae</taxon>
        <taxon>Fodinicurvata</taxon>
    </lineage>
</organism>
<evidence type="ECO:0000256" key="2">
    <source>
        <dbReference type="ARBA" id="ARBA00005695"/>
    </source>
</evidence>
<comment type="caution">
    <text evidence="5">The sequence shown here is derived from an EMBL/GenBank/DDBJ whole genome shotgun (WGS) entry which is preliminary data.</text>
</comment>
<dbReference type="EMBL" id="JBHSCW010000006">
    <property type="protein sequence ID" value="MFC4352266.1"/>
    <property type="molecule type" value="Genomic_DNA"/>
</dbReference>
<sequence>MSEIYQSDAINKDRRTFLKGASGLAGAAFLSSLGWSTKSAKAADGVLRVVPQADLRTLDPVFTTAQITANHAHMIYDMLFAMNDELEPQPQMVGDYSISDDGLTYQFKLRDGLRFHDGTDVTAKDCVASIKRWSQTRTEGGLMMERAESLEADDEKSFTLQLSEPFGMVLLALANPVLPCVVMREEDAQKAASEQVETTVGSGPFIFVDDEWDPGHKVVYRRNPDYVPRDEPANGLAGGKVVNVERVEWLYIPDPGTAVQALQAGEVDMLEFPSHDMLPQLDSDPNIAVKVIDPVGYQGMLRMNTLIHPFDHPKARQALLHLVQTQQQDYLSAMIGVPDYERVCLSPFICGSPSESEAGLEQFEGSEDPFEVARKLFEEAGYDGRPVVFMDPTDQNLMHLMSLVAADHLRRAGLEVELQAQDWSTLTSRRPIKESPEEDRGGWHIFPTWWPGFTMQNPITNVPLDTSCDGDNWYGWPCDEELEELRVTYANAQGVEERQEIIDGLQTRFFESVPYVHVGQFFRPVAFVEDRISGVVGQQSPAFWNIEKS</sequence>
<evidence type="ECO:0000256" key="3">
    <source>
        <dbReference type="ARBA" id="ARBA00022729"/>
    </source>
</evidence>
<dbReference type="InterPro" id="IPR006311">
    <property type="entry name" value="TAT_signal"/>
</dbReference>
<dbReference type="RefSeq" id="WP_382422612.1">
    <property type="nucleotide sequence ID" value="NZ_JBHSCW010000006.1"/>
</dbReference>
<dbReference type="PANTHER" id="PTHR30290:SF38">
    <property type="entry name" value="D,D-DIPEPTIDE-BINDING PERIPLASMIC PROTEIN DDPA-RELATED"/>
    <property type="match status" value="1"/>
</dbReference>
<dbReference type="Pfam" id="PF00496">
    <property type="entry name" value="SBP_bac_5"/>
    <property type="match status" value="1"/>
</dbReference>
<reference evidence="6" key="1">
    <citation type="journal article" date="2019" name="Int. J. Syst. Evol. Microbiol.">
        <title>The Global Catalogue of Microorganisms (GCM) 10K type strain sequencing project: providing services to taxonomists for standard genome sequencing and annotation.</title>
        <authorList>
            <consortium name="The Broad Institute Genomics Platform"/>
            <consortium name="The Broad Institute Genome Sequencing Center for Infectious Disease"/>
            <person name="Wu L."/>
            <person name="Ma J."/>
        </authorList>
    </citation>
    <scope>NUCLEOTIDE SEQUENCE [LARGE SCALE GENOMIC DNA]</scope>
    <source>
        <strain evidence="6">CECT 8472</strain>
    </source>
</reference>
<dbReference type="Gene3D" id="3.10.105.10">
    <property type="entry name" value="Dipeptide-binding Protein, Domain 3"/>
    <property type="match status" value="1"/>
</dbReference>
<evidence type="ECO:0000313" key="6">
    <source>
        <dbReference type="Proteomes" id="UP001595799"/>
    </source>
</evidence>
<protein>
    <submittedName>
        <fullName evidence="5">ABC transporter substrate-binding protein</fullName>
    </submittedName>
</protein>
<proteinExistence type="inferred from homology"/>
<evidence type="ECO:0000256" key="1">
    <source>
        <dbReference type="ARBA" id="ARBA00004418"/>
    </source>
</evidence>
<dbReference type="SUPFAM" id="SSF53850">
    <property type="entry name" value="Periplasmic binding protein-like II"/>
    <property type="match status" value="1"/>
</dbReference>
<name>A0ABV8ULV5_9PROT</name>
<dbReference type="PIRSF" id="PIRSF002741">
    <property type="entry name" value="MppA"/>
    <property type="match status" value="1"/>
</dbReference>
<gene>
    <name evidence="5" type="ORF">ACFOW6_12015</name>
</gene>
<keyword evidence="6" id="KW-1185">Reference proteome</keyword>
<dbReference type="CDD" id="cd08502">
    <property type="entry name" value="PBP2_NikA_DppA_OppA_like_16"/>
    <property type="match status" value="1"/>
</dbReference>
<accession>A0ABV8ULV5</accession>
<dbReference type="InterPro" id="IPR000914">
    <property type="entry name" value="SBP_5_dom"/>
</dbReference>
<dbReference type="PROSITE" id="PS51318">
    <property type="entry name" value="TAT"/>
    <property type="match status" value="1"/>
</dbReference>
<dbReference type="PANTHER" id="PTHR30290">
    <property type="entry name" value="PERIPLASMIC BINDING COMPONENT OF ABC TRANSPORTER"/>
    <property type="match status" value="1"/>
</dbReference>
<feature type="domain" description="Solute-binding protein family 5" evidence="4">
    <location>
        <begin position="87"/>
        <end position="458"/>
    </location>
</feature>
<evidence type="ECO:0000259" key="4">
    <source>
        <dbReference type="Pfam" id="PF00496"/>
    </source>
</evidence>
<dbReference type="InterPro" id="IPR039424">
    <property type="entry name" value="SBP_5"/>
</dbReference>
<comment type="subcellular location">
    <subcellularLocation>
        <location evidence="1">Periplasm</location>
    </subcellularLocation>
</comment>
<dbReference type="Gene3D" id="3.40.190.10">
    <property type="entry name" value="Periplasmic binding protein-like II"/>
    <property type="match status" value="1"/>
</dbReference>
<comment type="similarity">
    <text evidence="2">Belongs to the bacterial solute-binding protein 5 family.</text>
</comment>
<dbReference type="Proteomes" id="UP001595799">
    <property type="component" value="Unassembled WGS sequence"/>
</dbReference>
<keyword evidence="3" id="KW-0732">Signal</keyword>
<dbReference type="InterPro" id="IPR030678">
    <property type="entry name" value="Peptide/Ni-bd"/>
</dbReference>